<evidence type="ECO:0000256" key="4">
    <source>
        <dbReference type="ARBA" id="ARBA00022741"/>
    </source>
</evidence>
<keyword evidence="5 11" id="KW-0418">Kinase</keyword>
<dbReference type="EMBL" id="AP019860">
    <property type="protein sequence ID" value="BBM82729.1"/>
    <property type="molecule type" value="Genomic_DNA"/>
</dbReference>
<dbReference type="PANTHER" id="PTHR43289:SF34">
    <property type="entry name" value="SERINE_THREONINE-PROTEIN KINASE YBDM-RELATED"/>
    <property type="match status" value="1"/>
</dbReference>
<dbReference type="InterPro" id="IPR017441">
    <property type="entry name" value="Protein_kinase_ATP_BS"/>
</dbReference>
<feature type="domain" description="Response regulatory" evidence="10">
    <location>
        <begin position="8"/>
        <end position="124"/>
    </location>
</feature>
<dbReference type="KEGG" id="uam:UABAM_01072"/>
<sequence length="421" mass="47603">MNKTEGANILVVDDNEMNRDMLSRRLKRKKFSVLTAASGLEALDLVSKHEFNLILLDINMPGMNGIEALQEIRKKYSMSELPVIMVSARYQSEDIAWALENGANDYITKPVDFVIALARIKTQLSYAKVKDNVEECVTMDGLQTSDGIKIGEDFFHYRIEDKLGQGGMGIVYKAYDTRLERYVALKSIRDTNERLIKRLTQEARAIAQIKHPNIITVYDIGNTPLHYFVMEYIEGKTLDHFIKSGEVTPGIAVGIAQKIANALFTAHKSGVVHRDLKPANIIIDNDGEPHIMDFGLAKVAENEKLTKDNEIVGTPCYMAPEQIDVKRGKIDVQTDIYAAGAILYEMITGKPPFEIKGTKIHEVLWKVLQDEPVKPSDLQKDIPQELDDICLKALEKEQEKRFSNAHEMEQAIAKVYYQHFC</sequence>
<name>A0A5S9IIX9_UABAM</name>
<dbReference type="OrthoDB" id="6111975at2"/>
<dbReference type="CDD" id="cd14014">
    <property type="entry name" value="STKc_PknB_like"/>
    <property type="match status" value="1"/>
</dbReference>
<dbReference type="AlphaFoldDB" id="A0A5S9IIX9"/>
<keyword evidence="6 8" id="KW-0067">ATP-binding</keyword>
<dbReference type="CDD" id="cd17574">
    <property type="entry name" value="REC_OmpR"/>
    <property type="match status" value="1"/>
</dbReference>
<dbReference type="PROSITE" id="PS50110">
    <property type="entry name" value="RESPONSE_REGULATORY"/>
    <property type="match status" value="1"/>
</dbReference>
<evidence type="ECO:0000259" key="9">
    <source>
        <dbReference type="PROSITE" id="PS50011"/>
    </source>
</evidence>
<dbReference type="GO" id="GO:0004674">
    <property type="term" value="F:protein serine/threonine kinase activity"/>
    <property type="evidence" value="ECO:0007669"/>
    <property type="project" value="UniProtKB-KW"/>
</dbReference>
<dbReference type="SMART" id="SM00220">
    <property type="entry name" value="S_TKc"/>
    <property type="match status" value="1"/>
</dbReference>
<dbReference type="FunFam" id="1.10.510.10:FF:000021">
    <property type="entry name" value="Serine/threonine protein kinase"/>
    <property type="match status" value="1"/>
</dbReference>
<dbReference type="InterPro" id="IPR000719">
    <property type="entry name" value="Prot_kinase_dom"/>
</dbReference>
<dbReference type="InterPro" id="IPR011009">
    <property type="entry name" value="Kinase-like_dom_sf"/>
</dbReference>
<gene>
    <name evidence="11" type="ORF">UABAM_01072</name>
</gene>
<dbReference type="SUPFAM" id="SSF52172">
    <property type="entry name" value="CheY-like"/>
    <property type="match status" value="1"/>
</dbReference>
<evidence type="ECO:0000256" key="7">
    <source>
        <dbReference type="PROSITE-ProRule" id="PRU00169"/>
    </source>
</evidence>
<evidence type="ECO:0000256" key="1">
    <source>
        <dbReference type="ARBA" id="ARBA00012513"/>
    </source>
</evidence>
<keyword evidence="12" id="KW-1185">Reference proteome</keyword>
<accession>A0A5S9IIX9</accession>
<dbReference type="PROSITE" id="PS50011">
    <property type="entry name" value="PROTEIN_KINASE_DOM"/>
    <property type="match status" value="1"/>
</dbReference>
<dbReference type="Proteomes" id="UP000326354">
    <property type="component" value="Chromosome"/>
</dbReference>
<protein>
    <recommendedName>
        <fullName evidence="1">non-specific serine/threonine protein kinase</fullName>
        <ecNumber evidence="1">2.7.11.1</ecNumber>
    </recommendedName>
</protein>
<evidence type="ECO:0000259" key="10">
    <source>
        <dbReference type="PROSITE" id="PS50110"/>
    </source>
</evidence>
<evidence type="ECO:0000256" key="8">
    <source>
        <dbReference type="PROSITE-ProRule" id="PRU10141"/>
    </source>
</evidence>
<dbReference type="InterPro" id="IPR001789">
    <property type="entry name" value="Sig_transdc_resp-reg_receiver"/>
</dbReference>
<dbReference type="SMART" id="SM00448">
    <property type="entry name" value="REC"/>
    <property type="match status" value="1"/>
</dbReference>
<dbReference type="Pfam" id="PF00069">
    <property type="entry name" value="Pkinase"/>
    <property type="match status" value="1"/>
</dbReference>
<dbReference type="Gene3D" id="3.30.200.20">
    <property type="entry name" value="Phosphorylase Kinase, domain 1"/>
    <property type="match status" value="1"/>
</dbReference>
<feature type="domain" description="Protein kinase" evidence="9">
    <location>
        <begin position="157"/>
        <end position="417"/>
    </location>
</feature>
<keyword evidence="2" id="KW-0723">Serine/threonine-protein kinase</keyword>
<evidence type="ECO:0000313" key="11">
    <source>
        <dbReference type="EMBL" id="BBM82729.1"/>
    </source>
</evidence>
<dbReference type="GO" id="GO:0005524">
    <property type="term" value="F:ATP binding"/>
    <property type="evidence" value="ECO:0007669"/>
    <property type="project" value="UniProtKB-UniRule"/>
</dbReference>
<dbReference type="InterPro" id="IPR011006">
    <property type="entry name" value="CheY-like_superfamily"/>
</dbReference>
<dbReference type="Gene3D" id="1.10.510.10">
    <property type="entry name" value="Transferase(Phosphotransferase) domain 1"/>
    <property type="match status" value="1"/>
</dbReference>
<dbReference type="PROSITE" id="PS00108">
    <property type="entry name" value="PROTEIN_KINASE_ST"/>
    <property type="match status" value="1"/>
</dbReference>
<evidence type="ECO:0000256" key="3">
    <source>
        <dbReference type="ARBA" id="ARBA00022679"/>
    </source>
</evidence>
<dbReference type="InterPro" id="IPR008271">
    <property type="entry name" value="Ser/Thr_kinase_AS"/>
</dbReference>
<feature type="modified residue" description="4-aspartylphosphate" evidence="7">
    <location>
        <position position="57"/>
    </location>
</feature>
<organism evidence="11 12">
    <name type="scientific">Uabimicrobium amorphum</name>
    <dbReference type="NCBI Taxonomy" id="2596890"/>
    <lineage>
        <taxon>Bacteria</taxon>
        <taxon>Pseudomonadati</taxon>
        <taxon>Planctomycetota</taxon>
        <taxon>Candidatus Uabimicrobiia</taxon>
        <taxon>Candidatus Uabimicrobiales</taxon>
        <taxon>Candidatus Uabimicrobiaceae</taxon>
        <taxon>Candidatus Uabimicrobium</taxon>
    </lineage>
</organism>
<dbReference type="GO" id="GO:0000160">
    <property type="term" value="P:phosphorelay signal transduction system"/>
    <property type="evidence" value="ECO:0007669"/>
    <property type="project" value="InterPro"/>
</dbReference>
<feature type="binding site" evidence="8">
    <location>
        <position position="186"/>
    </location>
    <ligand>
        <name>ATP</name>
        <dbReference type="ChEBI" id="CHEBI:30616"/>
    </ligand>
</feature>
<evidence type="ECO:0000313" key="12">
    <source>
        <dbReference type="Proteomes" id="UP000326354"/>
    </source>
</evidence>
<keyword evidence="4 8" id="KW-0547">Nucleotide-binding</keyword>
<keyword evidence="3" id="KW-0808">Transferase</keyword>
<evidence type="ECO:0000256" key="6">
    <source>
        <dbReference type="ARBA" id="ARBA00022840"/>
    </source>
</evidence>
<reference evidence="11 12" key="1">
    <citation type="submission" date="2019-08" db="EMBL/GenBank/DDBJ databases">
        <title>Complete genome sequence of Candidatus Uab amorphum.</title>
        <authorList>
            <person name="Shiratori T."/>
            <person name="Suzuki S."/>
            <person name="Kakizawa Y."/>
            <person name="Ishida K."/>
        </authorList>
    </citation>
    <scope>NUCLEOTIDE SEQUENCE [LARGE SCALE GENOMIC DNA]</scope>
    <source>
        <strain evidence="11 12">SRT547</strain>
    </source>
</reference>
<keyword evidence="7" id="KW-0597">Phosphoprotein</keyword>
<dbReference type="Pfam" id="PF00072">
    <property type="entry name" value="Response_reg"/>
    <property type="match status" value="1"/>
</dbReference>
<dbReference type="PANTHER" id="PTHR43289">
    <property type="entry name" value="MITOGEN-ACTIVATED PROTEIN KINASE KINASE KINASE 20-RELATED"/>
    <property type="match status" value="1"/>
</dbReference>
<proteinExistence type="predicted"/>
<dbReference type="SUPFAM" id="SSF56112">
    <property type="entry name" value="Protein kinase-like (PK-like)"/>
    <property type="match status" value="1"/>
</dbReference>
<dbReference type="EC" id="2.7.11.1" evidence="1"/>
<evidence type="ECO:0000256" key="5">
    <source>
        <dbReference type="ARBA" id="ARBA00022777"/>
    </source>
</evidence>
<dbReference type="Gene3D" id="3.40.50.2300">
    <property type="match status" value="1"/>
</dbReference>
<dbReference type="RefSeq" id="WP_151966962.1">
    <property type="nucleotide sequence ID" value="NZ_AP019860.1"/>
</dbReference>
<evidence type="ECO:0000256" key="2">
    <source>
        <dbReference type="ARBA" id="ARBA00022527"/>
    </source>
</evidence>
<dbReference type="PROSITE" id="PS00107">
    <property type="entry name" value="PROTEIN_KINASE_ATP"/>
    <property type="match status" value="1"/>
</dbReference>